<comment type="caution">
    <text evidence="5">The sequence shown here is derived from an EMBL/GenBank/DDBJ whole genome shotgun (WGS) entry which is preliminary data.</text>
</comment>
<dbReference type="RefSeq" id="WP_285629834.1">
    <property type="nucleotide sequence ID" value="NZ_BSTJ01000010.1"/>
</dbReference>
<feature type="domain" description="Fibronectin type-III" evidence="4">
    <location>
        <begin position="691"/>
        <end position="788"/>
    </location>
</feature>
<keyword evidence="3" id="KW-0119">Carbohydrate metabolism</keyword>
<dbReference type="AlphaFoldDB" id="A0A9W6VSR3"/>
<dbReference type="GO" id="GO:0016798">
    <property type="term" value="F:hydrolase activity, acting on glycosyl bonds"/>
    <property type="evidence" value="ECO:0007669"/>
    <property type="project" value="UniProtKB-KW"/>
</dbReference>
<organism evidence="5 6">
    <name type="scientific">Actinoallomurus iriomotensis</name>
    <dbReference type="NCBI Taxonomy" id="478107"/>
    <lineage>
        <taxon>Bacteria</taxon>
        <taxon>Bacillati</taxon>
        <taxon>Actinomycetota</taxon>
        <taxon>Actinomycetes</taxon>
        <taxon>Streptosporangiales</taxon>
        <taxon>Thermomonosporaceae</taxon>
        <taxon>Actinoallomurus</taxon>
    </lineage>
</organism>
<dbReference type="InterPro" id="IPR021345">
    <property type="entry name" value="DUF2961"/>
</dbReference>
<dbReference type="EMBL" id="BSTJ01000010">
    <property type="protein sequence ID" value="GLY78950.1"/>
    <property type="molecule type" value="Genomic_DNA"/>
</dbReference>
<keyword evidence="1" id="KW-0732">Signal</keyword>
<evidence type="ECO:0000256" key="3">
    <source>
        <dbReference type="ARBA" id="ARBA00023326"/>
    </source>
</evidence>
<dbReference type="InterPro" id="IPR013517">
    <property type="entry name" value="FG-GAP"/>
</dbReference>
<gene>
    <name evidence="5" type="ORF">Airi01_072170</name>
</gene>
<dbReference type="InterPro" id="IPR013783">
    <property type="entry name" value="Ig-like_fold"/>
</dbReference>
<dbReference type="InterPro" id="IPR003961">
    <property type="entry name" value="FN3_dom"/>
</dbReference>
<dbReference type="GO" id="GO:0000272">
    <property type="term" value="P:polysaccharide catabolic process"/>
    <property type="evidence" value="ECO:0007669"/>
    <property type="project" value="UniProtKB-KW"/>
</dbReference>
<reference evidence="5" key="1">
    <citation type="submission" date="2023-03" db="EMBL/GenBank/DDBJ databases">
        <title>Actinoallomurus iriomotensis NBRC 103681.</title>
        <authorList>
            <person name="Ichikawa N."/>
            <person name="Sato H."/>
            <person name="Tonouchi N."/>
        </authorList>
    </citation>
    <scope>NUCLEOTIDE SEQUENCE</scope>
    <source>
        <strain evidence="5">NBRC 103681</strain>
    </source>
</reference>
<dbReference type="PROSITE" id="PS50853">
    <property type="entry name" value="FN3"/>
    <property type="match status" value="1"/>
</dbReference>
<dbReference type="PANTHER" id="PTHR46580">
    <property type="entry name" value="SENSOR KINASE-RELATED"/>
    <property type="match status" value="1"/>
</dbReference>
<dbReference type="InterPro" id="IPR036116">
    <property type="entry name" value="FN3_sf"/>
</dbReference>
<accession>A0A9W6VSR3</accession>
<evidence type="ECO:0000259" key="4">
    <source>
        <dbReference type="PROSITE" id="PS50853"/>
    </source>
</evidence>
<proteinExistence type="predicted"/>
<dbReference type="Gene3D" id="2.60.120.1390">
    <property type="match status" value="3"/>
</dbReference>
<sequence>MASPRRAEGRRRAEPTHLMRRVLAGLVPVLLALAVSSLVTAHPASAAAPTPAGKGPVGWDTYRHLDQLPYLTTGVTTHEFSSYDRAGGNDDGFNGTYSCLRTTGSGCVIAEDSGPGEISSIWFTRDNGDVSATGRITIVLDGRTVLDDSLQNVVNGGHGAPFVSPLVANADQSSGGVYIKVPMPYRSSMTVTTQSNPLFYHVTYRHFPDANGVATFDPADHADDVVAMLGAAGTKDPKPPVSGATTRTAGLSPAAGATASVDQPAGPAVITGLRVRLPDRSDDTLDKVRLRISFDGRPTVDAPIGEFFGVGLGEQKVSSLLFAVDPASGWYSAWWPMPYRRSATVALVNGTAHALSGISVELTSAPDAQWTDALAPNGPAAYFTASAHRAVATPGADWLFADTGGRGKFVGVSETMRGLIPDTSANTRAYLEGDERVYADGSGTPDLHGTGTEDFYESGWYFNRGTFTAPFNGEPGHERHAGGCDHECDGAYRLMLADAVPYAHALRFGIEHGPQDDADAEYSSTAFLYTQTTVANHRTDTVRTGDAASRTAHAYTESGTASQYALDSSYEGDDDGVPVTAQVRSTTGQVAFKVTTDAANQGVLLRRASDQQAAYQKADVLVDGTAVGTWVQPQGDGTHRLRDDAFPLPASATAGRTSVTVTLRPVAGAPAWTAARYTADSLVTPYADASPPGAPTGLARTGGRQHAVHLAWTEPADDAGVTTYRVYASASADVPIGSSTLVGTSRLPVFTYGSRPARQTLHYRVVAVDGAGNAGSGSAVLDATTANPVRTDLDGDGRDDALTFTRGDAADVYASLSDGTKFVQDGWKWDDYFAAGTEVPETGDFNGDGKDDIVTFTRGTNGQVWVALSNGSGFGPATVWHSHFAINDEIPAVGDVNGDGRDDIITFTRGDTADVYVSLSDGTKFVQDAWKWHDHFAVGDEIPAVGDVDGDGRADIITFTRGTNADVYVSLSDGTRFVQDGWKWHDHFALGDELPAVGDVNGDGRDDIITFTRGDTADVYVSLSDGTKFVQDAWKWHDHFAAGTEVPGIGDFDGDGRADAVTFTRGTAADVYVSLSDGTRFVQDGWKWHDHFAADDEWPQPSRLLP</sequence>
<keyword evidence="2" id="KW-0326">Glycosidase</keyword>
<evidence type="ECO:0000256" key="2">
    <source>
        <dbReference type="ARBA" id="ARBA00023295"/>
    </source>
</evidence>
<keyword evidence="3" id="KW-0624">Polysaccharide degradation</keyword>
<dbReference type="PANTHER" id="PTHR46580:SF2">
    <property type="entry name" value="MAM DOMAIN-CONTAINING PROTEIN"/>
    <property type="match status" value="1"/>
</dbReference>
<name>A0A9W6VSR3_9ACTN</name>
<dbReference type="InterPro" id="IPR028994">
    <property type="entry name" value="Integrin_alpha_N"/>
</dbReference>
<evidence type="ECO:0000313" key="6">
    <source>
        <dbReference type="Proteomes" id="UP001165135"/>
    </source>
</evidence>
<dbReference type="Gene3D" id="2.40.128.340">
    <property type="match status" value="1"/>
</dbReference>
<dbReference type="Gene3D" id="2.130.10.130">
    <property type="entry name" value="Integrin alpha, N-terminal"/>
    <property type="match status" value="1"/>
</dbReference>
<protein>
    <recommendedName>
        <fullName evidence="4">Fibronectin type-III domain-containing protein</fullName>
    </recommendedName>
</protein>
<dbReference type="SUPFAM" id="SSF49265">
    <property type="entry name" value="Fibronectin type III"/>
    <property type="match status" value="1"/>
</dbReference>
<dbReference type="Proteomes" id="UP001165135">
    <property type="component" value="Unassembled WGS sequence"/>
</dbReference>
<dbReference type="Pfam" id="PF13517">
    <property type="entry name" value="FG-GAP_3"/>
    <property type="match status" value="2"/>
</dbReference>
<evidence type="ECO:0000256" key="1">
    <source>
        <dbReference type="ARBA" id="ARBA00022729"/>
    </source>
</evidence>
<evidence type="ECO:0000313" key="5">
    <source>
        <dbReference type="EMBL" id="GLY78950.1"/>
    </source>
</evidence>
<dbReference type="Gene3D" id="2.60.40.10">
    <property type="entry name" value="Immunoglobulins"/>
    <property type="match status" value="1"/>
</dbReference>
<dbReference type="SUPFAM" id="SSF69318">
    <property type="entry name" value="Integrin alpha N-terminal domain"/>
    <property type="match status" value="1"/>
</dbReference>
<keyword evidence="2" id="KW-0378">Hydrolase</keyword>
<dbReference type="Pfam" id="PF11175">
    <property type="entry name" value="DUF2961"/>
    <property type="match status" value="1"/>
</dbReference>